<dbReference type="InterPro" id="IPR058163">
    <property type="entry name" value="LysR-type_TF_proteobact-type"/>
</dbReference>
<accession>A0A3B0ZLG9</accession>
<evidence type="ECO:0000256" key="1">
    <source>
        <dbReference type="ARBA" id="ARBA00009437"/>
    </source>
</evidence>
<dbReference type="SUPFAM" id="SSF53850">
    <property type="entry name" value="Periplasmic binding protein-like II"/>
    <property type="match status" value="1"/>
</dbReference>
<gene>
    <name evidence="6" type="ORF">MNBD_GAMMA12-1028</name>
</gene>
<keyword evidence="3" id="KW-0238">DNA-binding</keyword>
<reference evidence="6" key="1">
    <citation type="submission" date="2018-06" db="EMBL/GenBank/DDBJ databases">
        <authorList>
            <person name="Zhirakovskaya E."/>
        </authorList>
    </citation>
    <scope>NUCLEOTIDE SEQUENCE</scope>
</reference>
<dbReference type="SUPFAM" id="SSF46785">
    <property type="entry name" value="Winged helix' DNA-binding domain"/>
    <property type="match status" value="1"/>
</dbReference>
<dbReference type="InterPro" id="IPR036390">
    <property type="entry name" value="WH_DNA-bd_sf"/>
</dbReference>
<evidence type="ECO:0000256" key="4">
    <source>
        <dbReference type="ARBA" id="ARBA00023163"/>
    </source>
</evidence>
<dbReference type="GO" id="GO:0006351">
    <property type="term" value="P:DNA-templated transcription"/>
    <property type="evidence" value="ECO:0007669"/>
    <property type="project" value="TreeGrafter"/>
</dbReference>
<evidence type="ECO:0000256" key="2">
    <source>
        <dbReference type="ARBA" id="ARBA00023015"/>
    </source>
</evidence>
<dbReference type="EMBL" id="UOFL01000238">
    <property type="protein sequence ID" value="VAW82194.1"/>
    <property type="molecule type" value="Genomic_DNA"/>
</dbReference>
<dbReference type="PANTHER" id="PTHR30537:SF5">
    <property type="entry name" value="HTH-TYPE TRANSCRIPTIONAL ACTIVATOR TTDR-RELATED"/>
    <property type="match status" value="1"/>
</dbReference>
<dbReference type="GO" id="GO:0043565">
    <property type="term" value="F:sequence-specific DNA binding"/>
    <property type="evidence" value="ECO:0007669"/>
    <property type="project" value="TreeGrafter"/>
</dbReference>
<evidence type="ECO:0000313" key="6">
    <source>
        <dbReference type="EMBL" id="VAW82194.1"/>
    </source>
</evidence>
<dbReference type="Gene3D" id="1.10.10.10">
    <property type="entry name" value="Winged helix-like DNA-binding domain superfamily/Winged helix DNA-binding domain"/>
    <property type="match status" value="1"/>
</dbReference>
<dbReference type="Gene3D" id="3.40.190.290">
    <property type="match status" value="1"/>
</dbReference>
<dbReference type="Pfam" id="PF03466">
    <property type="entry name" value="LysR_substrate"/>
    <property type="match status" value="1"/>
</dbReference>
<organism evidence="6">
    <name type="scientific">hydrothermal vent metagenome</name>
    <dbReference type="NCBI Taxonomy" id="652676"/>
    <lineage>
        <taxon>unclassified sequences</taxon>
        <taxon>metagenomes</taxon>
        <taxon>ecological metagenomes</taxon>
    </lineage>
</organism>
<dbReference type="CDD" id="cd08422">
    <property type="entry name" value="PBP2_CrgA_like"/>
    <property type="match status" value="1"/>
</dbReference>
<proteinExistence type="inferred from homology"/>
<dbReference type="FunFam" id="3.40.190.290:FF:000001">
    <property type="entry name" value="Transcriptional regulator, LysR family"/>
    <property type="match status" value="1"/>
</dbReference>
<feature type="domain" description="HTH lysR-type" evidence="5">
    <location>
        <begin position="1"/>
        <end position="59"/>
    </location>
</feature>
<dbReference type="FunFam" id="1.10.10.10:FF:000001">
    <property type="entry name" value="LysR family transcriptional regulator"/>
    <property type="match status" value="1"/>
</dbReference>
<dbReference type="InterPro" id="IPR036388">
    <property type="entry name" value="WH-like_DNA-bd_sf"/>
</dbReference>
<keyword evidence="2" id="KW-0805">Transcription regulation</keyword>
<name>A0A3B0ZLG9_9ZZZZ</name>
<keyword evidence="4" id="KW-0804">Transcription</keyword>
<dbReference type="AlphaFoldDB" id="A0A3B0ZLG9"/>
<dbReference type="GO" id="GO:0003700">
    <property type="term" value="F:DNA-binding transcription factor activity"/>
    <property type="evidence" value="ECO:0007669"/>
    <property type="project" value="InterPro"/>
</dbReference>
<comment type="similarity">
    <text evidence="1">Belongs to the LysR transcriptional regulatory family.</text>
</comment>
<evidence type="ECO:0000259" key="5">
    <source>
        <dbReference type="PROSITE" id="PS50931"/>
    </source>
</evidence>
<dbReference type="PROSITE" id="PS50931">
    <property type="entry name" value="HTH_LYSR"/>
    <property type="match status" value="1"/>
</dbReference>
<sequence>MDKLKYMAIFVEVANGEGFTAAAELMGLSRAQVSKAVIHLETHLGSRLLNRTTRRVSLTEIGRIYYERCKTILCDINEIEAIASEQSVTPSGVLRLSASTSFAVLHLSSAIPVYLKQYPGVQISLSLADRQVDIISEGYDIALRIAKMEDSSLIARKLAPCKRVFCASPEYLAKNGTPLNPQDLKTHQCLIYLNDPNPSTWTLHGTKKTESVKVNGPICADNGDILKAATINSLGISLLPTFMVGPDIRAGHLSQVLADYCPPEISIYAVFPSRRYISAKVRTFIDFLSNTFGDNPSWDQLS</sequence>
<dbReference type="InterPro" id="IPR005119">
    <property type="entry name" value="LysR_subst-bd"/>
</dbReference>
<dbReference type="Pfam" id="PF00126">
    <property type="entry name" value="HTH_1"/>
    <property type="match status" value="1"/>
</dbReference>
<dbReference type="PANTHER" id="PTHR30537">
    <property type="entry name" value="HTH-TYPE TRANSCRIPTIONAL REGULATOR"/>
    <property type="match status" value="1"/>
</dbReference>
<evidence type="ECO:0000256" key="3">
    <source>
        <dbReference type="ARBA" id="ARBA00023125"/>
    </source>
</evidence>
<protein>
    <submittedName>
        <fullName evidence="6">Transcriptional regulator, LysR family</fullName>
    </submittedName>
</protein>
<dbReference type="InterPro" id="IPR000847">
    <property type="entry name" value="LysR_HTH_N"/>
</dbReference>